<proteinExistence type="predicted"/>
<gene>
    <name evidence="1" type="ORF">CSCA_0466</name>
</gene>
<dbReference type="AlphaFoldDB" id="A0A0E3GPX7"/>
<sequence length="66" mass="7178">MKKCANMIPLTEKTGSMPRLLKTFSTGFVLNNNNNAIPDAIGGMEFGICIIELITRLPQNLNLASP</sequence>
<evidence type="ECO:0000313" key="2">
    <source>
        <dbReference type="Proteomes" id="UP000033115"/>
    </source>
</evidence>
<dbReference type="EMBL" id="CP009933">
    <property type="protein sequence ID" value="AKA67591.1"/>
    <property type="molecule type" value="Genomic_DNA"/>
</dbReference>
<dbReference type="STRING" id="1548.CSCA_0466"/>
<protein>
    <submittedName>
        <fullName evidence="1">Uncharacterized protein</fullName>
    </submittedName>
</protein>
<accession>A0A0E3GPX7</accession>
<dbReference type="KEGG" id="csq:CSCA_0466"/>
<reference evidence="1 2" key="1">
    <citation type="journal article" date="2015" name="J. Biotechnol.">
        <title>Complete genome sequence of a malodorant-producing acetogen, Clostridium scatologenes ATCC 25775(T).</title>
        <authorList>
            <person name="Zhu Z."/>
            <person name="Guo T."/>
            <person name="Zheng H."/>
            <person name="Song T."/>
            <person name="Ouyang P."/>
            <person name="Xie J."/>
        </authorList>
    </citation>
    <scope>NUCLEOTIDE SEQUENCE [LARGE SCALE GENOMIC DNA]</scope>
    <source>
        <strain evidence="1 2">ATCC 25775</strain>
    </source>
</reference>
<dbReference type="Proteomes" id="UP000033115">
    <property type="component" value="Chromosome"/>
</dbReference>
<evidence type="ECO:0000313" key="1">
    <source>
        <dbReference type="EMBL" id="AKA67591.1"/>
    </source>
</evidence>
<keyword evidence="2" id="KW-1185">Reference proteome</keyword>
<dbReference type="HOGENOM" id="CLU_2823573_0_0_9"/>
<name>A0A0E3GPX7_CLOSL</name>
<organism evidence="1 2">
    <name type="scientific">Clostridium scatologenes</name>
    <dbReference type="NCBI Taxonomy" id="1548"/>
    <lineage>
        <taxon>Bacteria</taxon>
        <taxon>Bacillati</taxon>
        <taxon>Bacillota</taxon>
        <taxon>Clostridia</taxon>
        <taxon>Eubacteriales</taxon>
        <taxon>Clostridiaceae</taxon>
        <taxon>Clostridium</taxon>
    </lineage>
</organism>